<evidence type="ECO:0000256" key="3">
    <source>
        <dbReference type="ARBA" id="ARBA00022741"/>
    </source>
</evidence>
<evidence type="ECO:0000313" key="9">
    <source>
        <dbReference type="EMBL" id="CAB4727895.1"/>
    </source>
</evidence>
<dbReference type="AlphaFoldDB" id="A0A6J7S570"/>
<keyword evidence="5" id="KW-0648">Protein biosynthesis</keyword>
<dbReference type="InterPro" id="IPR033911">
    <property type="entry name" value="MetRS_core"/>
</dbReference>
<dbReference type="EMBL" id="CAFBMF010000148">
    <property type="protein sequence ID" value="CAB4912434.1"/>
    <property type="molecule type" value="Genomic_DNA"/>
</dbReference>
<keyword evidence="4" id="KW-0067">ATP-binding</keyword>
<feature type="domain" description="Methionyl/Leucyl tRNA synthetase" evidence="8">
    <location>
        <begin position="159"/>
        <end position="365"/>
    </location>
</feature>
<dbReference type="InterPro" id="IPR014758">
    <property type="entry name" value="Met-tRNA_synth"/>
</dbReference>
<evidence type="ECO:0000256" key="2">
    <source>
        <dbReference type="ARBA" id="ARBA00022598"/>
    </source>
</evidence>
<evidence type="ECO:0000256" key="7">
    <source>
        <dbReference type="ARBA" id="ARBA00030904"/>
    </source>
</evidence>
<dbReference type="InterPro" id="IPR009080">
    <property type="entry name" value="tRNAsynth_Ia_anticodon-bd"/>
</dbReference>
<evidence type="ECO:0000256" key="5">
    <source>
        <dbReference type="ARBA" id="ARBA00022917"/>
    </source>
</evidence>
<dbReference type="Pfam" id="PF09334">
    <property type="entry name" value="tRNA-synt_1g"/>
    <property type="match status" value="2"/>
</dbReference>
<dbReference type="PANTHER" id="PTHR43326:SF1">
    <property type="entry name" value="METHIONINE--TRNA LIGASE, MITOCHONDRIAL"/>
    <property type="match status" value="1"/>
</dbReference>
<sequence>MVTPSENSSHGFYATTPIYYVNAKPHLGHAYTTIIGDALARWHRLSGDQVHFLTGTDEHGLKIQQAADAAGMEPLAFADSIAPLFADAWQKLNISNDDFIRTTEQRHRVGVQKLLQACYDSGDIELDKYSGLYCVPCEAYFTEDDLVEGNCPIHKKPVEHVEEENYFFRLSRYGDRLLQWYADHPNSIVPDYRMNEVIGFIKQGLLDFSISRTSFSWGIPLPWDDKHITYVWFDALANYITAIGYGTDDANFNKHWPVDYHLIGKDIIRFHCVYWPAMLMSAGIEPPKGWAVGGWLLVGGEKMSKTTGNVVNPLELIDDIGLDGFRYYVLAETPYGADGDFTYEGLIGRYNSDLANNLGNLLSRVATVVGKKCNGIAPAPRADSPLASAAAEAVAETMSRWADVQPSRALEATWQLIRATNSHLENNEPWKAEPGPEVDAVMGDALEALRIVCILASPAIPDTMQTIWERIGMPGQVSDQRVPTSVTWGGYPGGATIDKGEPLFPRRKLD</sequence>
<protein>
    <recommendedName>
        <fullName evidence="1">methionine--tRNA ligase</fullName>
        <ecNumber evidence="1">6.1.1.10</ecNumber>
    </recommendedName>
    <alternativeName>
        <fullName evidence="7">Methionyl-tRNA synthetase</fullName>
    </alternativeName>
</protein>
<evidence type="ECO:0000256" key="1">
    <source>
        <dbReference type="ARBA" id="ARBA00012838"/>
    </source>
</evidence>
<reference evidence="12" key="1">
    <citation type="submission" date="2020-05" db="EMBL/GenBank/DDBJ databases">
        <authorList>
            <person name="Chiriac C."/>
            <person name="Salcher M."/>
            <person name="Ghai R."/>
            <person name="Kavagutti S V."/>
        </authorList>
    </citation>
    <scope>NUCLEOTIDE SEQUENCE</scope>
</reference>
<proteinExistence type="inferred from homology"/>
<dbReference type="Gene3D" id="3.40.50.620">
    <property type="entry name" value="HUPs"/>
    <property type="match status" value="1"/>
</dbReference>
<dbReference type="EMBL" id="CAFBLJ010000031">
    <property type="protein sequence ID" value="CAB4866685.1"/>
    <property type="molecule type" value="Genomic_DNA"/>
</dbReference>
<evidence type="ECO:0000313" key="11">
    <source>
        <dbReference type="EMBL" id="CAB4912434.1"/>
    </source>
</evidence>
<dbReference type="PANTHER" id="PTHR43326">
    <property type="entry name" value="METHIONYL-TRNA SYNTHETASE"/>
    <property type="match status" value="1"/>
</dbReference>
<accession>A0A6J7S570</accession>
<dbReference type="SUPFAM" id="SSF52374">
    <property type="entry name" value="Nucleotidylyl transferase"/>
    <property type="match status" value="1"/>
</dbReference>
<evidence type="ECO:0000259" key="8">
    <source>
        <dbReference type="Pfam" id="PF09334"/>
    </source>
</evidence>
<dbReference type="NCBIfam" id="NF008900">
    <property type="entry name" value="PRK12267.1"/>
    <property type="match status" value="1"/>
</dbReference>
<dbReference type="InterPro" id="IPR015413">
    <property type="entry name" value="Methionyl/Leucyl_tRNA_Synth"/>
</dbReference>
<dbReference type="InterPro" id="IPR014729">
    <property type="entry name" value="Rossmann-like_a/b/a_fold"/>
</dbReference>
<dbReference type="SUPFAM" id="SSF47323">
    <property type="entry name" value="Anticodon-binding domain of a subclass of class I aminoacyl-tRNA synthetases"/>
    <property type="match status" value="1"/>
</dbReference>
<dbReference type="GO" id="GO:0005524">
    <property type="term" value="F:ATP binding"/>
    <property type="evidence" value="ECO:0007669"/>
    <property type="project" value="UniProtKB-KW"/>
</dbReference>
<dbReference type="NCBIfam" id="TIGR00398">
    <property type="entry name" value="metG"/>
    <property type="match status" value="1"/>
</dbReference>
<dbReference type="InterPro" id="IPR023457">
    <property type="entry name" value="Met-tRNA_synth_2"/>
</dbReference>
<evidence type="ECO:0000313" key="10">
    <source>
        <dbReference type="EMBL" id="CAB4866685.1"/>
    </source>
</evidence>
<dbReference type="CDD" id="cd00814">
    <property type="entry name" value="MetRS_core"/>
    <property type="match status" value="1"/>
</dbReference>
<dbReference type="GO" id="GO:0006431">
    <property type="term" value="P:methionyl-tRNA aminoacylation"/>
    <property type="evidence" value="ECO:0007669"/>
    <property type="project" value="InterPro"/>
</dbReference>
<feature type="domain" description="Methionyl/Leucyl tRNA synthetase" evidence="8">
    <location>
        <begin position="13"/>
        <end position="155"/>
    </location>
</feature>
<gene>
    <name evidence="9" type="ORF">UFOPK2658_01508</name>
    <name evidence="10" type="ORF">UFOPK3304_00770</name>
    <name evidence="11" type="ORF">UFOPK3494_01614</name>
    <name evidence="12" type="ORF">UFOPK4134_01509</name>
</gene>
<evidence type="ECO:0000313" key="12">
    <source>
        <dbReference type="EMBL" id="CAB5035698.1"/>
    </source>
</evidence>
<dbReference type="GO" id="GO:0004825">
    <property type="term" value="F:methionine-tRNA ligase activity"/>
    <property type="evidence" value="ECO:0007669"/>
    <property type="project" value="UniProtKB-EC"/>
</dbReference>
<dbReference type="EMBL" id="CAFBPS010000146">
    <property type="protein sequence ID" value="CAB5035698.1"/>
    <property type="molecule type" value="Genomic_DNA"/>
</dbReference>
<evidence type="ECO:0000256" key="6">
    <source>
        <dbReference type="ARBA" id="ARBA00023146"/>
    </source>
</evidence>
<dbReference type="Gene3D" id="2.170.220.10">
    <property type="match status" value="1"/>
</dbReference>
<keyword evidence="2" id="KW-0436">Ligase</keyword>
<dbReference type="HAMAP" id="MF_01228">
    <property type="entry name" value="Met_tRNA_synth_type2"/>
    <property type="match status" value="1"/>
</dbReference>
<keyword evidence="3" id="KW-0547">Nucleotide-binding</keyword>
<keyword evidence="6" id="KW-0030">Aminoacyl-tRNA synthetase</keyword>
<dbReference type="EMBL" id="CAEZYH010000083">
    <property type="protein sequence ID" value="CAB4727895.1"/>
    <property type="molecule type" value="Genomic_DNA"/>
</dbReference>
<dbReference type="FunFam" id="2.170.220.10:FF:000002">
    <property type="entry name" value="Methionine--tRNA ligase"/>
    <property type="match status" value="1"/>
</dbReference>
<dbReference type="PRINTS" id="PR01041">
    <property type="entry name" value="TRNASYNTHMET"/>
</dbReference>
<organism evidence="12">
    <name type="scientific">freshwater metagenome</name>
    <dbReference type="NCBI Taxonomy" id="449393"/>
    <lineage>
        <taxon>unclassified sequences</taxon>
        <taxon>metagenomes</taxon>
        <taxon>ecological metagenomes</taxon>
    </lineage>
</organism>
<dbReference type="Gene3D" id="1.10.730.10">
    <property type="entry name" value="Isoleucyl-tRNA Synthetase, Domain 1"/>
    <property type="match status" value="1"/>
</dbReference>
<dbReference type="EC" id="6.1.1.10" evidence="1"/>
<evidence type="ECO:0000256" key="4">
    <source>
        <dbReference type="ARBA" id="ARBA00022840"/>
    </source>
</evidence>
<name>A0A6J7S570_9ZZZZ</name>
<dbReference type="InterPro" id="IPR041872">
    <property type="entry name" value="Anticodon_Met"/>
</dbReference>
<dbReference type="CDD" id="cd07957">
    <property type="entry name" value="Anticodon_Ia_Met"/>
    <property type="match status" value="1"/>
</dbReference>